<reference evidence="6" key="1">
    <citation type="journal article" date="2020" name="Fungal Divers.">
        <title>Resolving the Mortierellaceae phylogeny through synthesis of multi-gene phylogenetics and phylogenomics.</title>
        <authorList>
            <person name="Vandepol N."/>
            <person name="Liber J."/>
            <person name="Desiro A."/>
            <person name="Na H."/>
            <person name="Kennedy M."/>
            <person name="Barry K."/>
            <person name="Grigoriev I.V."/>
            <person name="Miller A.N."/>
            <person name="O'Donnell K."/>
            <person name="Stajich J.E."/>
            <person name="Bonito G."/>
        </authorList>
    </citation>
    <scope>NUCLEOTIDE SEQUENCE</scope>
    <source>
        <strain evidence="6">BC1065</strain>
    </source>
</reference>
<dbReference type="Proteomes" id="UP000807716">
    <property type="component" value="Unassembled WGS sequence"/>
</dbReference>
<evidence type="ECO:0000313" key="7">
    <source>
        <dbReference type="Proteomes" id="UP000807716"/>
    </source>
</evidence>
<proteinExistence type="inferred from homology"/>
<organism evidence="6 7">
    <name type="scientific">Actinomortierella ambigua</name>
    <dbReference type="NCBI Taxonomy" id="1343610"/>
    <lineage>
        <taxon>Eukaryota</taxon>
        <taxon>Fungi</taxon>
        <taxon>Fungi incertae sedis</taxon>
        <taxon>Mucoromycota</taxon>
        <taxon>Mortierellomycotina</taxon>
        <taxon>Mortierellomycetes</taxon>
        <taxon>Mortierellales</taxon>
        <taxon>Mortierellaceae</taxon>
        <taxon>Actinomortierella</taxon>
    </lineage>
</organism>
<dbReference type="FunFam" id="1.25.40.10:FF:000060">
    <property type="entry name" value="Golgi to ER traffic protein 4 homolog"/>
    <property type="match status" value="1"/>
</dbReference>
<evidence type="ECO:0000313" key="6">
    <source>
        <dbReference type="EMBL" id="KAG0267874.1"/>
    </source>
</evidence>
<dbReference type="GO" id="GO:0005829">
    <property type="term" value="C:cytosol"/>
    <property type="evidence" value="ECO:0007669"/>
    <property type="project" value="UniProtKB-SubCell"/>
</dbReference>
<evidence type="ECO:0000256" key="5">
    <source>
        <dbReference type="SAM" id="MobiDB-lite"/>
    </source>
</evidence>
<evidence type="ECO:0000256" key="2">
    <source>
        <dbReference type="ARBA" id="ARBA00005351"/>
    </source>
</evidence>
<evidence type="ECO:0008006" key="8">
    <source>
        <dbReference type="Google" id="ProtNLM"/>
    </source>
</evidence>
<feature type="compositionally biased region" description="Polar residues" evidence="5">
    <location>
        <begin position="315"/>
        <end position="326"/>
    </location>
</feature>
<protein>
    <recommendedName>
        <fullName evidence="8">DUF410-domain-containing protein</fullName>
    </recommendedName>
</protein>
<feature type="region of interest" description="Disordered" evidence="5">
    <location>
        <begin position="311"/>
        <end position="335"/>
    </location>
</feature>
<sequence length="335" mass="37192">MAAAKGTARVLKKLEKSVQDGNFYEAHQMYRTVANRYVKSHTYGEAIELLYSGAMLLLKKEQYGSGSDLAIYLVEVYVQAKIPVSDETRDRIFDLADLMGKEVAQRKKFLQNAISWSASNEYPNGDPLLQHYLGVKFWKEKDFPQAEAHLLVGTQESAEALGLALFEWSEQEPQHDKGAYLLRGVLQVLAMKNLRDANTVFRTFVDLLPVNYKAGEARLAEGVAAHANTSVRSLQTYRSSLINLAQLLLLACQTGNPIMYKQLAAKYKPVLAIDENFGALLVTVGELFFDVRAPRQVNALADLMNSLFSGPPAPSSNTGNRINASRAQPAIEEMD</sequence>
<keyword evidence="7" id="KW-1185">Reference proteome</keyword>
<dbReference type="OrthoDB" id="10252405at2759"/>
<keyword evidence="4" id="KW-0963">Cytoplasm</keyword>
<comment type="caution">
    <text evidence="6">The sequence shown here is derived from an EMBL/GenBank/DDBJ whole genome shotgun (WGS) entry which is preliminary data.</text>
</comment>
<dbReference type="InterPro" id="IPR007317">
    <property type="entry name" value="GET4"/>
</dbReference>
<name>A0A9P6QJB8_9FUNG</name>
<dbReference type="EMBL" id="JAAAJB010000066">
    <property type="protein sequence ID" value="KAG0267874.1"/>
    <property type="molecule type" value="Genomic_DNA"/>
</dbReference>
<dbReference type="Gene3D" id="1.25.40.10">
    <property type="entry name" value="Tetratricopeptide repeat domain"/>
    <property type="match status" value="1"/>
</dbReference>
<evidence type="ECO:0000256" key="4">
    <source>
        <dbReference type="ARBA" id="ARBA00022490"/>
    </source>
</evidence>
<evidence type="ECO:0000256" key="3">
    <source>
        <dbReference type="ARBA" id="ARBA00022448"/>
    </source>
</evidence>
<keyword evidence="3" id="KW-0813">Transport</keyword>
<dbReference type="GO" id="GO:0045048">
    <property type="term" value="P:protein insertion into ER membrane"/>
    <property type="evidence" value="ECO:0007669"/>
    <property type="project" value="InterPro"/>
</dbReference>
<dbReference type="PANTHER" id="PTHR12875:SF0">
    <property type="entry name" value="GOLGI TO ER TRAFFIC PROTEIN 4 HOMOLOG"/>
    <property type="match status" value="1"/>
</dbReference>
<gene>
    <name evidence="6" type="ORF">DFQ27_008054</name>
</gene>
<dbReference type="InterPro" id="IPR011990">
    <property type="entry name" value="TPR-like_helical_dom_sf"/>
</dbReference>
<accession>A0A9P6QJB8</accession>
<dbReference type="Pfam" id="PF04190">
    <property type="entry name" value="GET4"/>
    <property type="match status" value="1"/>
</dbReference>
<dbReference type="PANTHER" id="PTHR12875">
    <property type="entry name" value="GOLGI TO ER TRAFFIC PROTEIN 4 HOMOLOG"/>
    <property type="match status" value="1"/>
</dbReference>
<dbReference type="AlphaFoldDB" id="A0A9P6QJB8"/>
<comment type="subcellular location">
    <subcellularLocation>
        <location evidence="1">Cytoplasm</location>
        <location evidence="1">Cytosol</location>
    </subcellularLocation>
</comment>
<comment type="similarity">
    <text evidence="2">Belongs to the GET4 family.</text>
</comment>
<evidence type="ECO:0000256" key="1">
    <source>
        <dbReference type="ARBA" id="ARBA00004514"/>
    </source>
</evidence>